<comment type="caution">
    <text evidence="2">The sequence shown here is derived from an EMBL/GenBank/DDBJ whole genome shotgun (WGS) entry which is preliminary data.</text>
</comment>
<reference evidence="2" key="1">
    <citation type="journal article" date="2020" name="Fungal Divers.">
        <title>Resolving the Mortierellaceae phylogeny through synthesis of multi-gene phylogenetics and phylogenomics.</title>
        <authorList>
            <person name="Vandepol N."/>
            <person name="Liber J."/>
            <person name="Desiro A."/>
            <person name="Na H."/>
            <person name="Kennedy M."/>
            <person name="Barry K."/>
            <person name="Grigoriev I.V."/>
            <person name="Miller A.N."/>
            <person name="O'Donnell K."/>
            <person name="Stajich J.E."/>
            <person name="Bonito G."/>
        </authorList>
    </citation>
    <scope>NUCLEOTIDE SEQUENCE</scope>
    <source>
        <strain evidence="2">NRRL 28262</strain>
    </source>
</reference>
<dbReference type="EMBL" id="JAAAIL010001311">
    <property type="protein sequence ID" value="KAG0270778.1"/>
    <property type="molecule type" value="Genomic_DNA"/>
</dbReference>
<evidence type="ECO:0000256" key="1">
    <source>
        <dbReference type="SAM" id="SignalP"/>
    </source>
</evidence>
<protein>
    <submittedName>
        <fullName evidence="2">Uncharacterized protein</fullName>
    </submittedName>
</protein>
<proteinExistence type="predicted"/>
<name>A0AAD4D7B3_9FUNG</name>
<dbReference type="AlphaFoldDB" id="A0AAD4D7B3"/>
<feature type="chain" id="PRO_5042072655" evidence="1">
    <location>
        <begin position="22"/>
        <end position="58"/>
    </location>
</feature>
<gene>
    <name evidence="2" type="ORF">BGZ95_001542</name>
</gene>
<keyword evidence="3" id="KW-1185">Reference proteome</keyword>
<accession>A0AAD4D7B3</accession>
<keyword evidence="1" id="KW-0732">Signal</keyword>
<organism evidence="2 3">
    <name type="scientific">Linnemannia exigua</name>
    <dbReference type="NCBI Taxonomy" id="604196"/>
    <lineage>
        <taxon>Eukaryota</taxon>
        <taxon>Fungi</taxon>
        <taxon>Fungi incertae sedis</taxon>
        <taxon>Mucoromycota</taxon>
        <taxon>Mortierellomycotina</taxon>
        <taxon>Mortierellomycetes</taxon>
        <taxon>Mortierellales</taxon>
        <taxon>Mortierellaceae</taxon>
        <taxon>Linnemannia</taxon>
    </lineage>
</organism>
<feature type="signal peptide" evidence="1">
    <location>
        <begin position="1"/>
        <end position="21"/>
    </location>
</feature>
<evidence type="ECO:0000313" key="3">
    <source>
        <dbReference type="Proteomes" id="UP001194580"/>
    </source>
</evidence>
<sequence>MKYYIALIAALAIATVAQAAAVPTENEPAALDKKCGCMRWCKSGNFILCCDFVPCSSV</sequence>
<evidence type="ECO:0000313" key="2">
    <source>
        <dbReference type="EMBL" id="KAG0270778.1"/>
    </source>
</evidence>
<dbReference type="Proteomes" id="UP001194580">
    <property type="component" value="Unassembled WGS sequence"/>
</dbReference>